<dbReference type="GO" id="GO:0008270">
    <property type="term" value="F:zinc ion binding"/>
    <property type="evidence" value="ECO:0007669"/>
    <property type="project" value="InterPro"/>
</dbReference>
<protein>
    <recommendedName>
        <fullName evidence="2">Zn(2)-C6 fungal-type domain-containing protein</fullName>
    </recommendedName>
</protein>
<dbReference type="Gene3D" id="4.10.240.10">
    <property type="entry name" value="Zn(2)-C6 fungal-type DNA-binding domain"/>
    <property type="match status" value="1"/>
</dbReference>
<keyword evidence="1" id="KW-0539">Nucleus</keyword>
<evidence type="ECO:0000259" key="2">
    <source>
        <dbReference type="Pfam" id="PF00172"/>
    </source>
</evidence>
<feature type="domain" description="Zn(2)-C6 fungal-type" evidence="2">
    <location>
        <begin position="1"/>
        <end position="31"/>
    </location>
</feature>
<organism evidence="3 4">
    <name type="scientific">Triangularia verruculosa</name>
    <dbReference type="NCBI Taxonomy" id="2587418"/>
    <lineage>
        <taxon>Eukaryota</taxon>
        <taxon>Fungi</taxon>
        <taxon>Dikarya</taxon>
        <taxon>Ascomycota</taxon>
        <taxon>Pezizomycotina</taxon>
        <taxon>Sordariomycetes</taxon>
        <taxon>Sordariomycetidae</taxon>
        <taxon>Sordariales</taxon>
        <taxon>Podosporaceae</taxon>
        <taxon>Triangularia</taxon>
    </lineage>
</organism>
<proteinExistence type="predicted"/>
<name>A0AAN7ATQ4_9PEZI</name>
<reference evidence="3" key="1">
    <citation type="journal article" date="2023" name="Mol. Phylogenet. Evol.">
        <title>Genome-scale phylogeny and comparative genomics of the fungal order Sordariales.</title>
        <authorList>
            <person name="Hensen N."/>
            <person name="Bonometti L."/>
            <person name="Westerberg I."/>
            <person name="Brannstrom I.O."/>
            <person name="Guillou S."/>
            <person name="Cros-Aarteil S."/>
            <person name="Calhoun S."/>
            <person name="Haridas S."/>
            <person name="Kuo A."/>
            <person name="Mondo S."/>
            <person name="Pangilinan J."/>
            <person name="Riley R."/>
            <person name="LaButti K."/>
            <person name="Andreopoulos B."/>
            <person name="Lipzen A."/>
            <person name="Chen C."/>
            <person name="Yan M."/>
            <person name="Daum C."/>
            <person name="Ng V."/>
            <person name="Clum A."/>
            <person name="Steindorff A."/>
            <person name="Ohm R.A."/>
            <person name="Martin F."/>
            <person name="Silar P."/>
            <person name="Natvig D.O."/>
            <person name="Lalanne C."/>
            <person name="Gautier V."/>
            <person name="Ament-Velasquez S.L."/>
            <person name="Kruys A."/>
            <person name="Hutchinson M.I."/>
            <person name="Powell A.J."/>
            <person name="Barry K."/>
            <person name="Miller A.N."/>
            <person name="Grigoriev I.V."/>
            <person name="Debuchy R."/>
            <person name="Gladieux P."/>
            <person name="Hiltunen Thoren M."/>
            <person name="Johannesson H."/>
        </authorList>
    </citation>
    <scope>NUCLEOTIDE SEQUENCE</scope>
    <source>
        <strain evidence="3">CBS 315.58</strain>
    </source>
</reference>
<comment type="caution">
    <text evidence="3">The sequence shown here is derived from an EMBL/GenBank/DDBJ whole genome shotgun (WGS) entry which is preliminary data.</text>
</comment>
<dbReference type="SUPFAM" id="SSF57701">
    <property type="entry name" value="Zn2/Cys6 DNA-binding domain"/>
    <property type="match status" value="1"/>
</dbReference>
<dbReference type="InterPro" id="IPR036864">
    <property type="entry name" value="Zn2-C6_fun-type_DNA-bd_sf"/>
</dbReference>
<dbReference type="Proteomes" id="UP001303160">
    <property type="component" value="Unassembled WGS sequence"/>
</dbReference>
<evidence type="ECO:0000256" key="1">
    <source>
        <dbReference type="ARBA" id="ARBA00023242"/>
    </source>
</evidence>
<accession>A0AAN7ATQ4</accession>
<dbReference type="AlphaFoldDB" id="A0AAN7ATQ4"/>
<sequence length="71" mass="7575">CRRGRMVCTGEKPICTKCRTAGMVCPGYADNKPLGYLPDLASRSGNKHGLLLHMQRVPALVASVTDVGSES</sequence>
<gene>
    <name evidence="3" type="ORF">QBC40DRAFT_181773</name>
</gene>
<dbReference type="InterPro" id="IPR001138">
    <property type="entry name" value="Zn2Cys6_DnaBD"/>
</dbReference>
<reference evidence="3" key="2">
    <citation type="submission" date="2023-05" db="EMBL/GenBank/DDBJ databases">
        <authorList>
            <consortium name="Lawrence Berkeley National Laboratory"/>
            <person name="Steindorff A."/>
            <person name="Hensen N."/>
            <person name="Bonometti L."/>
            <person name="Westerberg I."/>
            <person name="Brannstrom I.O."/>
            <person name="Guillou S."/>
            <person name="Cros-Aarteil S."/>
            <person name="Calhoun S."/>
            <person name="Haridas S."/>
            <person name="Kuo A."/>
            <person name="Mondo S."/>
            <person name="Pangilinan J."/>
            <person name="Riley R."/>
            <person name="Labutti K."/>
            <person name="Andreopoulos B."/>
            <person name="Lipzen A."/>
            <person name="Chen C."/>
            <person name="Yanf M."/>
            <person name="Daum C."/>
            <person name="Ng V."/>
            <person name="Clum A."/>
            <person name="Ohm R."/>
            <person name="Martin F."/>
            <person name="Silar P."/>
            <person name="Natvig D."/>
            <person name="Lalanne C."/>
            <person name="Gautier V."/>
            <person name="Ament-Velasquez S.L."/>
            <person name="Kruys A."/>
            <person name="Hutchinson M.I."/>
            <person name="Powell A.J."/>
            <person name="Barry K."/>
            <person name="Miller A.N."/>
            <person name="Grigoriev I.V."/>
            <person name="Debuchy R."/>
            <person name="Gladieux P."/>
            <person name="Thoren M.H."/>
            <person name="Johannesson H."/>
        </authorList>
    </citation>
    <scope>NUCLEOTIDE SEQUENCE</scope>
    <source>
        <strain evidence="3">CBS 315.58</strain>
    </source>
</reference>
<evidence type="ECO:0000313" key="4">
    <source>
        <dbReference type="Proteomes" id="UP001303160"/>
    </source>
</evidence>
<feature type="non-terminal residue" evidence="3">
    <location>
        <position position="1"/>
    </location>
</feature>
<dbReference type="EMBL" id="MU863969">
    <property type="protein sequence ID" value="KAK4197170.1"/>
    <property type="molecule type" value="Genomic_DNA"/>
</dbReference>
<dbReference type="GO" id="GO:0000981">
    <property type="term" value="F:DNA-binding transcription factor activity, RNA polymerase II-specific"/>
    <property type="evidence" value="ECO:0007669"/>
    <property type="project" value="InterPro"/>
</dbReference>
<keyword evidence="4" id="KW-1185">Reference proteome</keyword>
<evidence type="ECO:0000313" key="3">
    <source>
        <dbReference type="EMBL" id="KAK4197170.1"/>
    </source>
</evidence>
<dbReference type="Pfam" id="PF00172">
    <property type="entry name" value="Zn_clus"/>
    <property type="match status" value="1"/>
</dbReference>